<dbReference type="UniPathway" id="UPA00251">
    <property type="reaction ID" value="UER00319"/>
</dbReference>
<evidence type="ECO:0000256" key="4">
    <source>
        <dbReference type="ARBA" id="ARBA00012655"/>
    </source>
</evidence>
<comment type="pathway">
    <text evidence="2">Porphyrin-containing compound metabolism; protoporphyrin-IX biosynthesis; coproporphyrinogen-III from 5-aminolevulinate: step 2/4.</text>
</comment>
<dbReference type="PhylomeDB" id="A0A060TDV1"/>
<dbReference type="InterPro" id="IPR022418">
    <property type="entry name" value="Porphobilinogen_deaminase_C"/>
</dbReference>
<dbReference type="GO" id="GO:0006782">
    <property type="term" value="P:protoporphyrinogen IX biosynthetic process"/>
    <property type="evidence" value="ECO:0007669"/>
    <property type="project" value="UniProtKB-UniPathway"/>
</dbReference>
<feature type="domain" description="Porphobilinogen deaminase C-terminal" evidence="13">
    <location>
        <begin position="272"/>
        <end position="345"/>
    </location>
</feature>
<evidence type="ECO:0000256" key="2">
    <source>
        <dbReference type="ARBA" id="ARBA00004735"/>
    </source>
</evidence>
<dbReference type="Gene3D" id="3.30.160.40">
    <property type="entry name" value="Porphobilinogen deaminase, C-terminal domain"/>
    <property type="match status" value="1"/>
</dbReference>
<evidence type="ECO:0000256" key="5">
    <source>
        <dbReference type="ARBA" id="ARBA00016519"/>
    </source>
</evidence>
<keyword evidence="7" id="KW-0350">Heme biosynthesis</keyword>
<comment type="cofactor">
    <cofactor evidence="1">
        <name>dipyrromethane</name>
        <dbReference type="ChEBI" id="CHEBI:60342"/>
    </cofactor>
</comment>
<evidence type="ECO:0000259" key="13">
    <source>
        <dbReference type="Pfam" id="PF03900"/>
    </source>
</evidence>
<evidence type="ECO:0000256" key="11">
    <source>
        <dbReference type="SAM" id="MobiDB-lite"/>
    </source>
</evidence>
<dbReference type="SUPFAM" id="SSF53850">
    <property type="entry name" value="Periplasmic binding protein-like II"/>
    <property type="match status" value="1"/>
</dbReference>
<dbReference type="FunFam" id="3.30.160.40:FF:000002">
    <property type="entry name" value="Porphobilinogen deaminase"/>
    <property type="match status" value="1"/>
</dbReference>
<dbReference type="Pfam" id="PF03900">
    <property type="entry name" value="Porphobil_deamC"/>
    <property type="match status" value="1"/>
</dbReference>
<dbReference type="InterPro" id="IPR022417">
    <property type="entry name" value="Porphobilin_deaminase_N"/>
</dbReference>
<feature type="region of interest" description="Disordered" evidence="11">
    <location>
        <begin position="1"/>
        <end position="26"/>
    </location>
</feature>
<dbReference type="EMBL" id="HG937694">
    <property type="protein sequence ID" value="CDP38979.1"/>
    <property type="molecule type" value="Genomic_DNA"/>
</dbReference>
<dbReference type="Pfam" id="PF01379">
    <property type="entry name" value="Porphobil_deam"/>
    <property type="match status" value="1"/>
</dbReference>
<evidence type="ECO:0000256" key="6">
    <source>
        <dbReference type="ARBA" id="ARBA00022679"/>
    </source>
</evidence>
<evidence type="ECO:0000256" key="8">
    <source>
        <dbReference type="ARBA" id="ARBA00023244"/>
    </source>
</evidence>
<reference evidence="14" key="2">
    <citation type="submission" date="2014-06" db="EMBL/GenBank/DDBJ databases">
        <title>The complete genome of Blastobotrys (Arxula) adeninivorans LS3 - a yeast of biotechnological interest.</title>
        <authorList>
            <person name="Kunze G."/>
            <person name="Gaillardin C."/>
            <person name="Czernicka M."/>
            <person name="Durrens P."/>
            <person name="Martin T."/>
            <person name="Boer E."/>
            <person name="Gabaldon T."/>
            <person name="Cruz J."/>
            <person name="Talla E."/>
            <person name="Marck C."/>
            <person name="Goffeau A."/>
            <person name="Barbe V."/>
            <person name="Baret P."/>
            <person name="Baronian K."/>
            <person name="Beier S."/>
            <person name="Bleykasten C."/>
            <person name="Bode R."/>
            <person name="Casaregola S."/>
            <person name="Despons L."/>
            <person name="Fairhead C."/>
            <person name="Giersberg M."/>
            <person name="Gierski P."/>
            <person name="Hahnel U."/>
            <person name="Hartmann A."/>
            <person name="Jankowska D."/>
            <person name="Jubin C."/>
            <person name="Jung P."/>
            <person name="Lafontaine I."/>
            <person name="Leh-Louis V."/>
            <person name="Lemaire M."/>
            <person name="Marcet-Houben M."/>
            <person name="Mascher M."/>
            <person name="Morel G."/>
            <person name="Richard G.-F."/>
            <person name="Riechen J."/>
            <person name="Sacerdot C."/>
            <person name="Sarkar A."/>
            <person name="Savel G."/>
            <person name="Schacherer J."/>
            <person name="Sherman D."/>
            <person name="Straub M.-L."/>
            <person name="Stein N."/>
            <person name="Thierry A."/>
            <person name="Trautwein-Schult A."/>
            <person name="Westhof E."/>
            <person name="Worch S."/>
            <person name="Dujon B."/>
            <person name="Souciet J.-L."/>
            <person name="Wincker P."/>
            <person name="Scholz U."/>
            <person name="Neuveglise N."/>
        </authorList>
    </citation>
    <scope>NUCLEOTIDE SEQUENCE</scope>
    <source>
        <strain evidence="14">LS3</strain>
    </source>
</reference>
<dbReference type="NCBIfam" id="TIGR00212">
    <property type="entry name" value="hemC"/>
    <property type="match status" value="1"/>
</dbReference>
<accession>A0A060TDV1</accession>
<dbReference type="FunFam" id="3.40.190.10:FF:000005">
    <property type="entry name" value="Porphobilinogen deaminase"/>
    <property type="match status" value="1"/>
</dbReference>
<organism evidence="14">
    <name type="scientific">Blastobotrys adeninivorans</name>
    <name type="common">Yeast</name>
    <name type="synonym">Arxula adeninivorans</name>
    <dbReference type="NCBI Taxonomy" id="409370"/>
    <lineage>
        <taxon>Eukaryota</taxon>
        <taxon>Fungi</taxon>
        <taxon>Dikarya</taxon>
        <taxon>Ascomycota</taxon>
        <taxon>Saccharomycotina</taxon>
        <taxon>Dipodascomycetes</taxon>
        <taxon>Dipodascales</taxon>
        <taxon>Trichomonascaceae</taxon>
        <taxon>Blastobotrys</taxon>
    </lineage>
</organism>
<dbReference type="GO" id="GO:0005737">
    <property type="term" value="C:cytoplasm"/>
    <property type="evidence" value="ECO:0007669"/>
    <property type="project" value="TreeGrafter"/>
</dbReference>
<evidence type="ECO:0000313" key="14">
    <source>
        <dbReference type="EMBL" id="CDP38979.1"/>
    </source>
</evidence>
<evidence type="ECO:0000256" key="9">
    <source>
        <dbReference type="ARBA" id="ARBA00030685"/>
    </source>
</evidence>
<dbReference type="SUPFAM" id="SSF54782">
    <property type="entry name" value="Porphobilinogen deaminase (hydroxymethylbilane synthase), C-terminal domain"/>
    <property type="match status" value="1"/>
</dbReference>
<dbReference type="PIRSF" id="PIRSF001438">
    <property type="entry name" value="4pyrrol_synth_OHMeBilane_synth"/>
    <property type="match status" value="1"/>
</dbReference>
<dbReference type="PROSITE" id="PS00533">
    <property type="entry name" value="PORPHOBILINOGEN_DEAM"/>
    <property type="match status" value="1"/>
</dbReference>
<dbReference type="GO" id="GO:0004418">
    <property type="term" value="F:hydroxymethylbilane synthase activity"/>
    <property type="evidence" value="ECO:0007669"/>
    <property type="project" value="UniProtKB-EC"/>
</dbReference>
<keyword evidence="8" id="KW-0627">Porphyrin biosynthesis</keyword>
<name>A0A060TDV1_BLAAD</name>
<proteinExistence type="inferred from homology"/>
<dbReference type="InterPro" id="IPR000860">
    <property type="entry name" value="HemC"/>
</dbReference>
<evidence type="ECO:0000259" key="12">
    <source>
        <dbReference type="Pfam" id="PF01379"/>
    </source>
</evidence>
<feature type="domain" description="Porphobilinogen deaminase N-terminal" evidence="12">
    <location>
        <begin position="43"/>
        <end position="257"/>
    </location>
</feature>
<keyword evidence="6 14" id="KW-0808">Transferase</keyword>
<evidence type="ECO:0000256" key="10">
    <source>
        <dbReference type="ARBA" id="ARBA00033064"/>
    </source>
</evidence>
<dbReference type="CDD" id="cd13645">
    <property type="entry name" value="PBP2_HuPBGD_like"/>
    <property type="match status" value="1"/>
</dbReference>
<evidence type="ECO:0000256" key="1">
    <source>
        <dbReference type="ARBA" id="ARBA00001916"/>
    </source>
</evidence>
<evidence type="ECO:0000256" key="7">
    <source>
        <dbReference type="ARBA" id="ARBA00023133"/>
    </source>
</evidence>
<gene>
    <name evidence="14" type="ORF">GNLVRS02_ARAD1D46948g</name>
</gene>
<dbReference type="EC" id="2.5.1.61" evidence="4"/>
<protein>
    <recommendedName>
        <fullName evidence="5">Porphobilinogen deaminase</fullName>
        <ecNumber evidence="4">2.5.1.61</ecNumber>
    </recommendedName>
    <alternativeName>
        <fullName evidence="10">Hydroxymethylbilane synthase</fullName>
    </alternativeName>
    <alternativeName>
        <fullName evidence="9">Pre-uroporphyrinogen synthase</fullName>
    </alternativeName>
</protein>
<comment type="similarity">
    <text evidence="3">Belongs to the HMBS family.</text>
</comment>
<dbReference type="InterPro" id="IPR022419">
    <property type="entry name" value="Porphobilin_deaminase_cofac_BS"/>
</dbReference>
<reference evidence="14" key="1">
    <citation type="submission" date="2014-02" db="EMBL/GenBank/DDBJ databases">
        <authorList>
            <person name="Genoscope - CEA"/>
        </authorList>
    </citation>
    <scope>NUCLEOTIDE SEQUENCE</scope>
    <source>
        <strain evidence="14">LS3</strain>
    </source>
</reference>
<dbReference type="InterPro" id="IPR036803">
    <property type="entry name" value="Porphobilinogen_deaminase_C_sf"/>
</dbReference>
<dbReference type="PRINTS" id="PR00151">
    <property type="entry name" value="PORPHBDMNASE"/>
</dbReference>
<dbReference type="PANTHER" id="PTHR11557">
    <property type="entry name" value="PORPHOBILINOGEN DEAMINASE"/>
    <property type="match status" value="1"/>
</dbReference>
<sequence>MTMTSSPTPVPTPVPAATGQPPAHQENAPIYYSHAEPGKEPVFIGGRKSKLAVVQTQLVASTLEKAFDEKSFPVLAISTLGDQQTNKPLYSFGGKALWTQELETLLLEGKDGHKLDMVVHSLKDMPTNLPPKCSLGAITKREDPRDALIMPLNSPYKTLADLPEGAVVGTSSIRRSAQLKRRYPNLKFEDIRGSITTRLAKLDDPESKYSCTILAAAGLIRIGLQKRITAYLEGPEMYHAVGQGALGVEIREGDFATQKLLSQVVNHLPTSLCCHAERSLMRTLEGGCSVPIGVSSSYDEDTQTLKLSGIVVSVDGSEAVENTVTGTATTDREADELGRKLASVLVDMGAKRILDAIHLDSL</sequence>
<dbReference type="PANTHER" id="PTHR11557:SF0">
    <property type="entry name" value="PORPHOBILINOGEN DEAMINASE"/>
    <property type="match status" value="1"/>
</dbReference>
<dbReference type="Gene3D" id="3.40.190.10">
    <property type="entry name" value="Periplasmic binding protein-like II"/>
    <property type="match status" value="2"/>
</dbReference>
<evidence type="ECO:0000256" key="3">
    <source>
        <dbReference type="ARBA" id="ARBA00005638"/>
    </source>
</evidence>
<dbReference type="AlphaFoldDB" id="A0A060TDV1"/>